<dbReference type="Pfam" id="PF00041">
    <property type="entry name" value="fn3"/>
    <property type="match status" value="1"/>
</dbReference>
<dbReference type="SUPFAM" id="SSF49265">
    <property type="entry name" value="Fibronectin type III"/>
    <property type="match status" value="2"/>
</dbReference>
<dbReference type="InterPro" id="IPR036116">
    <property type="entry name" value="FN3_sf"/>
</dbReference>
<dbReference type="PROSITE" id="PS50853">
    <property type="entry name" value="FN3"/>
    <property type="match status" value="2"/>
</dbReference>
<dbReference type="CDD" id="cd00063">
    <property type="entry name" value="FN3"/>
    <property type="match status" value="2"/>
</dbReference>
<evidence type="ECO:0000259" key="2">
    <source>
        <dbReference type="PROSITE" id="PS50060"/>
    </source>
</evidence>
<dbReference type="SMART" id="SM00137">
    <property type="entry name" value="MAM"/>
    <property type="match status" value="1"/>
</dbReference>
<evidence type="ECO:0000259" key="3">
    <source>
        <dbReference type="PROSITE" id="PS50853"/>
    </source>
</evidence>
<keyword evidence="1" id="KW-0677">Repeat</keyword>
<sequence>MPENVRWKTDDNSVTLWWDPPSTANEILVRGYTISYGIGTPSRRVIIEGANTNAFTINRLRPNTTYVFALTAYNEADGEDSEKVLFTATTEIGKSSEEHSIYLQPPANIKASATSSHEIELNWNDPNLNSYLYEHFPDSIKTSLKKRKYIIQYGEYQSLNLEKITSAVPHVRLSNLKPSTDYEITVKVILPNGMESAWSIREIIRTESSNAIPSKESGMLELRFDFEQAEKSFFYSDPSAPLQWKMIDVGEQLSDGTSGYSIGLQSTTMDESYGRLISTSFSLTDDNYCISIWIYAKDFSKGTLTVALLENVENGNHKINLITEELERLGKQRWNHLFANFINSRNPFQVLLEVRKQESDQFWIALNDITVLSGKCFDGDPDTILPDDDRIEC</sequence>
<dbReference type="GO" id="GO:0016020">
    <property type="term" value="C:membrane"/>
    <property type="evidence" value="ECO:0007669"/>
    <property type="project" value="InterPro"/>
</dbReference>
<dbReference type="InterPro" id="IPR003961">
    <property type="entry name" value="FN3_dom"/>
</dbReference>
<dbReference type="Gene3D" id="2.60.40.10">
    <property type="entry name" value="Immunoglobulins"/>
    <property type="match status" value="2"/>
</dbReference>
<evidence type="ECO:0000313" key="4">
    <source>
        <dbReference type="Proteomes" id="UP000887581"/>
    </source>
</evidence>
<accession>A0A915PQ82</accession>
<dbReference type="PANTHER" id="PTHR46708">
    <property type="entry name" value="TENASCIN"/>
    <property type="match status" value="1"/>
</dbReference>
<evidence type="ECO:0000256" key="1">
    <source>
        <dbReference type="ARBA" id="ARBA00022737"/>
    </source>
</evidence>
<dbReference type="WBParaSite" id="sdigi.contig198.g5995.t1">
    <property type="protein sequence ID" value="sdigi.contig198.g5995.t1"/>
    <property type="gene ID" value="sdigi.contig198.g5995"/>
</dbReference>
<dbReference type="AlphaFoldDB" id="A0A915PQ82"/>
<dbReference type="Proteomes" id="UP000887581">
    <property type="component" value="Unplaced"/>
</dbReference>
<feature type="domain" description="MAM" evidence="2">
    <location>
        <begin position="222"/>
        <end position="378"/>
    </location>
</feature>
<dbReference type="SMART" id="SM00060">
    <property type="entry name" value="FN3"/>
    <property type="match status" value="2"/>
</dbReference>
<feature type="domain" description="Fibronectin type-III" evidence="3">
    <location>
        <begin position="105"/>
        <end position="209"/>
    </location>
</feature>
<dbReference type="InterPro" id="IPR000998">
    <property type="entry name" value="MAM_dom"/>
</dbReference>
<organism evidence="4 5">
    <name type="scientific">Setaria digitata</name>
    <dbReference type="NCBI Taxonomy" id="48799"/>
    <lineage>
        <taxon>Eukaryota</taxon>
        <taxon>Metazoa</taxon>
        <taxon>Ecdysozoa</taxon>
        <taxon>Nematoda</taxon>
        <taxon>Chromadorea</taxon>
        <taxon>Rhabditida</taxon>
        <taxon>Spirurina</taxon>
        <taxon>Spiruromorpha</taxon>
        <taxon>Filarioidea</taxon>
        <taxon>Setariidae</taxon>
        <taxon>Setaria</taxon>
    </lineage>
</organism>
<keyword evidence="4" id="KW-1185">Reference proteome</keyword>
<dbReference type="PANTHER" id="PTHR46708:SF2">
    <property type="entry name" value="FIBRONECTIN TYPE-III DOMAIN-CONTAINING PROTEIN"/>
    <property type="match status" value="1"/>
</dbReference>
<reference evidence="5" key="1">
    <citation type="submission" date="2022-11" db="UniProtKB">
        <authorList>
            <consortium name="WormBaseParasite"/>
        </authorList>
    </citation>
    <scope>IDENTIFICATION</scope>
</reference>
<name>A0A915PQ82_9BILA</name>
<proteinExistence type="predicted"/>
<feature type="domain" description="Fibronectin type-III" evidence="3">
    <location>
        <begin position="1"/>
        <end position="92"/>
    </location>
</feature>
<dbReference type="InterPro" id="IPR013320">
    <property type="entry name" value="ConA-like_dom_sf"/>
</dbReference>
<dbReference type="InterPro" id="IPR050991">
    <property type="entry name" value="ECM_Regulatory_Proteins"/>
</dbReference>
<protein>
    <submittedName>
        <fullName evidence="5">Fibronectin type-III domain-containing protein</fullName>
    </submittedName>
</protein>
<evidence type="ECO:0000313" key="5">
    <source>
        <dbReference type="WBParaSite" id="sdigi.contig198.g5995.t1"/>
    </source>
</evidence>
<dbReference type="PROSITE" id="PS50060">
    <property type="entry name" value="MAM_2"/>
    <property type="match status" value="1"/>
</dbReference>
<dbReference type="InterPro" id="IPR013783">
    <property type="entry name" value="Ig-like_fold"/>
</dbReference>
<dbReference type="Pfam" id="PF00629">
    <property type="entry name" value="MAM"/>
    <property type="match status" value="1"/>
</dbReference>
<dbReference type="Gene3D" id="2.60.120.200">
    <property type="match status" value="1"/>
</dbReference>
<dbReference type="SUPFAM" id="SSF49899">
    <property type="entry name" value="Concanavalin A-like lectins/glucanases"/>
    <property type="match status" value="1"/>
</dbReference>